<keyword evidence="2" id="KW-0732">Signal</keyword>
<organism evidence="3 4">
    <name type="scientific">Daucus carota subsp. sativus</name>
    <name type="common">Carrot</name>
    <dbReference type="NCBI Taxonomy" id="79200"/>
    <lineage>
        <taxon>Eukaryota</taxon>
        <taxon>Viridiplantae</taxon>
        <taxon>Streptophyta</taxon>
        <taxon>Embryophyta</taxon>
        <taxon>Tracheophyta</taxon>
        <taxon>Spermatophyta</taxon>
        <taxon>Magnoliopsida</taxon>
        <taxon>eudicotyledons</taxon>
        <taxon>Gunneridae</taxon>
        <taxon>Pentapetalae</taxon>
        <taxon>asterids</taxon>
        <taxon>campanulids</taxon>
        <taxon>Apiales</taxon>
        <taxon>Apiaceae</taxon>
        <taxon>Apioideae</taxon>
        <taxon>Scandiceae</taxon>
        <taxon>Daucinae</taxon>
        <taxon>Daucus</taxon>
        <taxon>Daucus sect. Daucus</taxon>
    </lineage>
</organism>
<feature type="signal peptide" evidence="2">
    <location>
        <begin position="1"/>
        <end position="30"/>
    </location>
</feature>
<evidence type="ECO:0000313" key="4">
    <source>
        <dbReference type="Proteomes" id="UP000077755"/>
    </source>
</evidence>
<name>A0AAF0XGM2_DAUCS</name>
<reference evidence="3" key="2">
    <citation type="submission" date="2022-03" db="EMBL/GenBank/DDBJ databases">
        <title>Draft title - Genomic analysis of global carrot germplasm unveils the trajectory of domestication and the origin of high carotenoid orange carrot.</title>
        <authorList>
            <person name="Iorizzo M."/>
            <person name="Ellison S."/>
            <person name="Senalik D."/>
            <person name="Macko-Podgorni A."/>
            <person name="Grzebelus D."/>
            <person name="Bostan H."/>
            <person name="Rolling W."/>
            <person name="Curaba J."/>
            <person name="Simon P."/>
        </authorList>
    </citation>
    <scope>NUCLEOTIDE SEQUENCE</scope>
    <source>
        <tissue evidence="3">Leaf</tissue>
    </source>
</reference>
<evidence type="ECO:0000256" key="1">
    <source>
        <dbReference type="SAM" id="MobiDB-lite"/>
    </source>
</evidence>
<dbReference type="EMBL" id="CP093348">
    <property type="protein sequence ID" value="WOH06076.1"/>
    <property type="molecule type" value="Genomic_DNA"/>
</dbReference>
<feature type="region of interest" description="Disordered" evidence="1">
    <location>
        <begin position="50"/>
        <end position="88"/>
    </location>
</feature>
<evidence type="ECO:0000313" key="3">
    <source>
        <dbReference type="EMBL" id="WOH06076.1"/>
    </source>
</evidence>
<evidence type="ECO:0000256" key="2">
    <source>
        <dbReference type="SAM" id="SignalP"/>
    </source>
</evidence>
<proteinExistence type="predicted"/>
<dbReference type="AlphaFoldDB" id="A0AAF0XGM2"/>
<sequence length="88" mass="9411">MALKRGSSSSNLVLLCIFLALFAIPCFAKGKVDAEGIDTEIYEIDYRGPETHTYTLPPPSKGRAGAHSKSKGPVTARRTGPSAKKIYG</sequence>
<reference evidence="3" key="1">
    <citation type="journal article" date="2016" name="Nat. Genet.">
        <title>A high-quality carrot genome assembly provides new insights into carotenoid accumulation and asterid genome evolution.</title>
        <authorList>
            <person name="Iorizzo M."/>
            <person name="Ellison S."/>
            <person name="Senalik D."/>
            <person name="Zeng P."/>
            <person name="Satapoomin P."/>
            <person name="Huang J."/>
            <person name="Bowman M."/>
            <person name="Iovene M."/>
            <person name="Sanseverino W."/>
            <person name="Cavagnaro P."/>
            <person name="Yildiz M."/>
            <person name="Macko-Podgorni A."/>
            <person name="Moranska E."/>
            <person name="Grzebelus E."/>
            <person name="Grzebelus D."/>
            <person name="Ashrafi H."/>
            <person name="Zheng Z."/>
            <person name="Cheng S."/>
            <person name="Spooner D."/>
            <person name="Van Deynze A."/>
            <person name="Simon P."/>
        </authorList>
    </citation>
    <scope>NUCLEOTIDE SEQUENCE</scope>
    <source>
        <tissue evidence="3">Leaf</tissue>
    </source>
</reference>
<evidence type="ECO:0008006" key="5">
    <source>
        <dbReference type="Google" id="ProtNLM"/>
    </source>
</evidence>
<dbReference type="Proteomes" id="UP000077755">
    <property type="component" value="Chromosome 6"/>
</dbReference>
<accession>A0AAF0XGM2</accession>
<keyword evidence="4" id="KW-1185">Reference proteome</keyword>
<gene>
    <name evidence="3" type="ORF">DCAR_0625499</name>
</gene>
<protein>
    <recommendedName>
        <fullName evidence="5">Transmembrane protein</fullName>
    </recommendedName>
</protein>
<feature type="chain" id="PRO_5041908496" description="Transmembrane protein" evidence="2">
    <location>
        <begin position="31"/>
        <end position="88"/>
    </location>
</feature>